<evidence type="ECO:0000313" key="2">
    <source>
        <dbReference type="EMBL" id="VEJ44402.1"/>
    </source>
</evidence>
<feature type="transmembrane region" description="Helical" evidence="1">
    <location>
        <begin position="60"/>
        <end position="84"/>
    </location>
</feature>
<organism evidence="2 3">
    <name type="scientific">Bartonella vinsonii</name>
    <name type="common">Rochalimaea vinsonii</name>
    <dbReference type="NCBI Taxonomy" id="33047"/>
    <lineage>
        <taxon>Bacteria</taxon>
        <taxon>Pseudomonadati</taxon>
        <taxon>Pseudomonadota</taxon>
        <taxon>Alphaproteobacteria</taxon>
        <taxon>Hyphomicrobiales</taxon>
        <taxon>Bartonellaceae</taxon>
        <taxon>Bartonella</taxon>
    </lineage>
</organism>
<evidence type="ECO:0008006" key="4">
    <source>
        <dbReference type="Google" id="ProtNLM"/>
    </source>
</evidence>
<reference evidence="2 3" key="1">
    <citation type="submission" date="2018-12" db="EMBL/GenBank/DDBJ databases">
        <authorList>
            <consortium name="Pathogen Informatics"/>
        </authorList>
    </citation>
    <scope>NUCLEOTIDE SEQUENCE [LARGE SCALE GENOMIC DNA]</scope>
    <source>
        <strain evidence="2 3">NCTC12905</strain>
    </source>
</reference>
<dbReference type="RefSeq" id="WP_126601808.1">
    <property type="nucleotide sequence ID" value="NZ_LR134529.1"/>
</dbReference>
<dbReference type="Proteomes" id="UP000274201">
    <property type="component" value="Chromosome"/>
</dbReference>
<name>A0A3S5C5T9_BARVI</name>
<evidence type="ECO:0000256" key="1">
    <source>
        <dbReference type="SAM" id="Phobius"/>
    </source>
</evidence>
<dbReference type="AlphaFoldDB" id="A0A3S5C5T9"/>
<keyword evidence="1" id="KW-0472">Membrane</keyword>
<dbReference type="OrthoDB" id="7926304at2"/>
<feature type="transmembrane region" description="Helical" evidence="1">
    <location>
        <begin position="26"/>
        <end position="53"/>
    </location>
</feature>
<proteinExistence type="predicted"/>
<sequence>MHKFIAPLLNHLVGGGLQSTVKQVRLQAICCGIIGISLFVSLLFLCMMGFIALCWIMNPFAAATTMFFIWLVLAGLGSVIVRILKTSQHYAQQKKSEEQRHELMTDAALSGIALLGRNLPFAKLSVPVLGLATYFLWKKDKKSHLSD</sequence>
<dbReference type="EMBL" id="LR134529">
    <property type="protein sequence ID" value="VEJ44402.1"/>
    <property type="molecule type" value="Genomic_DNA"/>
</dbReference>
<keyword evidence="1" id="KW-0812">Transmembrane</keyword>
<accession>A0A3S5C5T9</accession>
<protein>
    <recommendedName>
        <fullName evidence="4">Phage holin family protein</fullName>
    </recommendedName>
</protein>
<keyword evidence="1" id="KW-1133">Transmembrane helix</keyword>
<gene>
    <name evidence="2" type="ORF">NCTC12905_00038</name>
</gene>
<evidence type="ECO:0000313" key="3">
    <source>
        <dbReference type="Proteomes" id="UP000274201"/>
    </source>
</evidence>